<reference evidence="3 4" key="1">
    <citation type="submission" date="2016-04" db="EMBL/GenBank/DDBJ databases">
        <title>Draft genome of Fonsecaea erecta CBS 125763.</title>
        <authorList>
            <person name="Weiss V.A."/>
            <person name="Vicente V.A."/>
            <person name="Raittz R.T."/>
            <person name="Moreno L.F."/>
            <person name="De Souza E.M."/>
            <person name="Pedrosa F.O."/>
            <person name="Steffens M.B."/>
            <person name="Faoro H."/>
            <person name="Tadra-Sfeir M.Z."/>
            <person name="Najafzadeh M.J."/>
            <person name="Felipe M.S."/>
            <person name="Teixeira M."/>
            <person name="Sun J."/>
            <person name="Xi L."/>
            <person name="Gomes R."/>
            <person name="De Azevedo C.M."/>
            <person name="Salgado C.G."/>
            <person name="Da Silva M.B."/>
            <person name="Nascimento M.F."/>
            <person name="Queiroz-Telles F."/>
            <person name="Attili D.S."/>
            <person name="Gorbushina A."/>
        </authorList>
    </citation>
    <scope>NUCLEOTIDE SEQUENCE [LARGE SCALE GENOMIC DNA]</scope>
    <source>
        <strain evidence="3 4">CBS 125763</strain>
    </source>
</reference>
<dbReference type="EMBL" id="LVYI01000001">
    <property type="protein sequence ID" value="OAP64760.1"/>
    <property type="molecule type" value="Genomic_DNA"/>
</dbReference>
<evidence type="ECO:0000313" key="4">
    <source>
        <dbReference type="Proteomes" id="UP000078343"/>
    </source>
</evidence>
<evidence type="ECO:0000256" key="2">
    <source>
        <dbReference type="ARBA" id="ARBA00022737"/>
    </source>
</evidence>
<dbReference type="AlphaFoldDB" id="A0A178ZY22"/>
<keyword evidence="2" id="KW-0677">Repeat</keyword>
<name>A0A178ZY22_9EURO</name>
<dbReference type="InterPro" id="IPR052254">
    <property type="entry name" value="CUL4-DDB1_E3_ligase_receptor"/>
</dbReference>
<dbReference type="GeneID" id="30004902"/>
<dbReference type="PANTHER" id="PTHR44472">
    <property type="entry name" value="DDB1- AND CUL4-ASSOCIATED FACTOR 4-RELATED"/>
    <property type="match status" value="1"/>
</dbReference>
<dbReference type="InterPro" id="IPR015943">
    <property type="entry name" value="WD40/YVTN_repeat-like_dom_sf"/>
</dbReference>
<gene>
    <name evidence="3" type="ORF">AYL99_00732</name>
</gene>
<keyword evidence="4" id="KW-1185">Reference proteome</keyword>
<keyword evidence="1" id="KW-0853">WD repeat</keyword>
<accession>A0A178ZY22</accession>
<dbReference type="Gene3D" id="2.130.10.10">
    <property type="entry name" value="YVTN repeat-like/Quinoprotein amine dehydrogenase"/>
    <property type="match status" value="1"/>
</dbReference>
<dbReference type="OrthoDB" id="128867at2759"/>
<dbReference type="STRING" id="1367422.A0A178ZY22"/>
<dbReference type="RefSeq" id="XP_018698127.1">
    <property type="nucleotide sequence ID" value="XM_018832248.1"/>
</dbReference>
<dbReference type="GO" id="GO:0080008">
    <property type="term" value="C:Cul4-RING E3 ubiquitin ligase complex"/>
    <property type="evidence" value="ECO:0007669"/>
    <property type="project" value="TreeGrafter"/>
</dbReference>
<evidence type="ECO:0000256" key="1">
    <source>
        <dbReference type="ARBA" id="ARBA00022574"/>
    </source>
</evidence>
<comment type="caution">
    <text evidence="3">The sequence shown here is derived from an EMBL/GenBank/DDBJ whole genome shotgun (WGS) entry which is preliminary data.</text>
</comment>
<organism evidence="3 4">
    <name type="scientific">Fonsecaea erecta</name>
    <dbReference type="NCBI Taxonomy" id="1367422"/>
    <lineage>
        <taxon>Eukaryota</taxon>
        <taxon>Fungi</taxon>
        <taxon>Dikarya</taxon>
        <taxon>Ascomycota</taxon>
        <taxon>Pezizomycotina</taxon>
        <taxon>Eurotiomycetes</taxon>
        <taxon>Chaetothyriomycetidae</taxon>
        <taxon>Chaetothyriales</taxon>
        <taxon>Herpotrichiellaceae</taxon>
        <taxon>Fonsecaea</taxon>
    </lineage>
</organism>
<evidence type="ECO:0008006" key="5">
    <source>
        <dbReference type="Google" id="ProtNLM"/>
    </source>
</evidence>
<dbReference type="InterPro" id="IPR036322">
    <property type="entry name" value="WD40_repeat_dom_sf"/>
</dbReference>
<proteinExistence type="predicted"/>
<dbReference type="SUPFAM" id="SSF50978">
    <property type="entry name" value="WD40 repeat-like"/>
    <property type="match status" value="1"/>
</dbReference>
<dbReference type="Proteomes" id="UP000078343">
    <property type="component" value="Unassembled WGS sequence"/>
</dbReference>
<evidence type="ECO:0000313" key="3">
    <source>
        <dbReference type="EMBL" id="OAP64760.1"/>
    </source>
</evidence>
<dbReference type="PANTHER" id="PTHR44472:SF1">
    <property type="entry name" value="DDB1 AND CUL4 ASSOCIATED FACTOR 4"/>
    <property type="match status" value="1"/>
</dbReference>
<sequence length="500" mass="55724">MPADLPGYHFDPVKNRYFKIQPNHIAPSGSNYSVQAVRAEEAIKDAQREDELLYRSKLAITPRRSKLLQHPMLEFDRRLGHLRKSAGALVSEYYAAGLTGMGVFPDVEFKPPSSWDPLGPDSGSFAIAESSGTLFADCVRKESGHSMYQRQRSTHMCAFHLRPRPLDDPNHDPHWYVPGNYETSAPYQYSNTRWYDVANSPRCILALEYDLVVWCELITHRGAPTTSVVKIGGGSREFAYRTERIPVQSVVWGLAAQPGEYRAAMVCETGFSLLDLSAVDHPISRFPMDTNEMLQATFKDHNIVLCGTRSGQILMCDIRAPAQHSDLDGYGGVGATSGTRLQHSDTVNDLAALPDGNCIIASGPRQMSIYDLRFAPPPTRVCHMPRAKSFQASPAVLDFVIPKTYATRLDKTNFTYDPELNIVLRTSTDNYRNHRAALWSARTGRLLDSPLNTTVFEEPIVCAAIARIRDGPKSVFISADREITEWTPQGRGGEGEDDQE</sequence>
<protein>
    <recommendedName>
        <fullName evidence="5">Myocyte-specific enhancer factor 2d</fullName>
    </recommendedName>
</protein>